<evidence type="ECO:0000259" key="3">
    <source>
        <dbReference type="Pfam" id="PF00501"/>
    </source>
</evidence>
<dbReference type="InterPro" id="IPR025110">
    <property type="entry name" value="AMP-bd_C"/>
</dbReference>
<dbReference type="AlphaFoldDB" id="A0A917EU50"/>
<dbReference type="PANTHER" id="PTHR43201">
    <property type="entry name" value="ACYL-COA SYNTHETASE"/>
    <property type="match status" value="1"/>
</dbReference>
<reference evidence="5" key="1">
    <citation type="journal article" date="2014" name="Int. J. Syst. Evol. Microbiol.">
        <title>Complete genome sequence of Corynebacterium casei LMG S-19264T (=DSM 44701T), isolated from a smear-ripened cheese.</title>
        <authorList>
            <consortium name="US DOE Joint Genome Institute (JGI-PGF)"/>
            <person name="Walter F."/>
            <person name="Albersmeier A."/>
            <person name="Kalinowski J."/>
            <person name="Ruckert C."/>
        </authorList>
    </citation>
    <scope>NUCLEOTIDE SEQUENCE</scope>
    <source>
        <strain evidence="5">CGMCC 1.12698</strain>
    </source>
</reference>
<dbReference type="Proteomes" id="UP000605259">
    <property type="component" value="Unassembled WGS sequence"/>
</dbReference>
<dbReference type="InterPro" id="IPR000873">
    <property type="entry name" value="AMP-dep_synth/lig_dom"/>
</dbReference>
<dbReference type="Gene3D" id="3.40.50.12780">
    <property type="entry name" value="N-terminal domain of ligase-like"/>
    <property type="match status" value="1"/>
</dbReference>
<dbReference type="GO" id="GO:0031956">
    <property type="term" value="F:medium-chain fatty acid-CoA ligase activity"/>
    <property type="evidence" value="ECO:0007669"/>
    <property type="project" value="TreeGrafter"/>
</dbReference>
<feature type="domain" description="AMP-binding enzyme C-terminal" evidence="4">
    <location>
        <begin position="326"/>
        <end position="399"/>
    </location>
</feature>
<evidence type="ECO:0000256" key="1">
    <source>
        <dbReference type="ARBA" id="ARBA00006432"/>
    </source>
</evidence>
<keyword evidence="2" id="KW-0436">Ligase</keyword>
<dbReference type="PANTHER" id="PTHR43201:SF5">
    <property type="entry name" value="MEDIUM-CHAIN ACYL-COA LIGASE ACSF2, MITOCHONDRIAL"/>
    <property type="match status" value="1"/>
</dbReference>
<dbReference type="GO" id="GO:0006631">
    <property type="term" value="P:fatty acid metabolic process"/>
    <property type="evidence" value="ECO:0007669"/>
    <property type="project" value="TreeGrafter"/>
</dbReference>
<dbReference type="EMBL" id="BMFK01000005">
    <property type="protein sequence ID" value="GGE82957.1"/>
    <property type="molecule type" value="Genomic_DNA"/>
</dbReference>
<evidence type="ECO:0000259" key="4">
    <source>
        <dbReference type="Pfam" id="PF13193"/>
    </source>
</evidence>
<dbReference type="InterPro" id="IPR020845">
    <property type="entry name" value="AMP-binding_CS"/>
</dbReference>
<evidence type="ECO:0000313" key="6">
    <source>
        <dbReference type="Proteomes" id="UP000605259"/>
    </source>
</evidence>
<dbReference type="CDD" id="cd04433">
    <property type="entry name" value="AFD_class_I"/>
    <property type="match status" value="1"/>
</dbReference>
<gene>
    <name evidence="5" type="ORF">GCM10007140_35640</name>
</gene>
<dbReference type="NCBIfam" id="NF006167">
    <property type="entry name" value="PRK08308.1"/>
    <property type="match status" value="1"/>
</dbReference>
<keyword evidence="6" id="KW-1185">Reference proteome</keyword>
<evidence type="ECO:0000256" key="2">
    <source>
        <dbReference type="ARBA" id="ARBA00022598"/>
    </source>
</evidence>
<dbReference type="InterPro" id="IPR045851">
    <property type="entry name" value="AMP-bd_C_sf"/>
</dbReference>
<comment type="caution">
    <text evidence="5">The sequence shown here is derived from an EMBL/GenBank/DDBJ whole genome shotgun (WGS) entry which is preliminary data.</text>
</comment>
<accession>A0A917EU50</accession>
<evidence type="ECO:0000313" key="5">
    <source>
        <dbReference type="EMBL" id="GGE82957.1"/>
    </source>
</evidence>
<feature type="domain" description="AMP-dependent synthetase/ligase" evidence="3">
    <location>
        <begin position="102"/>
        <end position="271"/>
    </location>
</feature>
<proteinExistence type="inferred from homology"/>
<reference evidence="5" key="2">
    <citation type="submission" date="2020-09" db="EMBL/GenBank/DDBJ databases">
        <authorList>
            <person name="Sun Q."/>
            <person name="Zhou Y."/>
        </authorList>
    </citation>
    <scope>NUCLEOTIDE SEQUENCE</scope>
    <source>
        <strain evidence="5">CGMCC 1.12698</strain>
    </source>
</reference>
<dbReference type="Pfam" id="PF13193">
    <property type="entry name" value="AMP-binding_C"/>
    <property type="match status" value="1"/>
</dbReference>
<dbReference type="Gene3D" id="3.30.300.30">
    <property type="match status" value="1"/>
</dbReference>
<comment type="similarity">
    <text evidence="1">Belongs to the ATP-dependent AMP-binding enzyme family.</text>
</comment>
<dbReference type="RefSeq" id="WP_188389852.1">
    <property type="nucleotide sequence ID" value="NZ_BMFK01000005.1"/>
</dbReference>
<dbReference type="Pfam" id="PF00501">
    <property type="entry name" value="AMP-binding"/>
    <property type="match status" value="1"/>
</dbReference>
<dbReference type="PROSITE" id="PS00455">
    <property type="entry name" value="AMP_BINDING"/>
    <property type="match status" value="1"/>
</dbReference>
<sequence length="410" mass="45843">MFFVDDNYYTLDDIEKQFAVFEGIPYIKECENRRIAVCMSDAFQWLALCFYVQRKGGSVVPIHSSTPREGAIRLATLTHSHILLFQSLHMPLHISTTENKREGFLIQMSSGTTGTPKVIERSWESIEEELTSYVEALPIDAETTSIVACPVTHSYGLISGFLACLKRGAEPIIITNMNPKYILKKLEQYPNHIVYAAPVLLHTLACFLPSSQMFHSVMTSGTVMPTNWLELLNKKSSRVLQQYGCSEAGCVAIHPGVQDAKEMGYSLSHVKVEAGSIDMPAEIVIHTAMNTISTKDLGYIENGVVSFLSRMDDMINVAGLNVYPAEVENTLMTEPRIVEAVVYKKENPLSGERVCVQYVATGHIDEGEIREWCRERLAPHQIPVEIIRVDEIEKLPNGKISRKKLGGFIS</sequence>
<dbReference type="SUPFAM" id="SSF56801">
    <property type="entry name" value="Acetyl-CoA synthetase-like"/>
    <property type="match status" value="1"/>
</dbReference>
<organism evidence="5 6">
    <name type="scientific">Priestia taiwanensis</name>
    <dbReference type="NCBI Taxonomy" id="1347902"/>
    <lineage>
        <taxon>Bacteria</taxon>
        <taxon>Bacillati</taxon>
        <taxon>Bacillota</taxon>
        <taxon>Bacilli</taxon>
        <taxon>Bacillales</taxon>
        <taxon>Bacillaceae</taxon>
        <taxon>Priestia</taxon>
    </lineage>
</organism>
<name>A0A917EU50_9BACI</name>
<protein>
    <submittedName>
        <fullName evidence="5">Acyl-CoA synthetase</fullName>
    </submittedName>
</protein>
<dbReference type="InterPro" id="IPR042099">
    <property type="entry name" value="ANL_N_sf"/>
</dbReference>